<name>A0A7J6VKS7_THATH</name>
<dbReference type="OrthoDB" id="1748554at2759"/>
<keyword evidence="2" id="KW-0695">RNA-directed DNA polymerase</keyword>
<sequence>MDCSWAWRGIMETRQIMKEFVQYSVAKGNLSFWHAPWSGYGILRELFSTEVRRRSRIRDNTLVSSFIHNGQWERPENVIPEMQHIWDSIMASRISHEDNDRFIWTPHPRGIFTINTAYEVMRTHGTKLQWCKQMWRPHCVPRHAFISWLTVQGALTTQDKLVDWRTRHISNCMLCNPFFSFNSTNIHCLPPLQNKPHHTNPLLPPICSPDLYAHHNITTSTSMRNWATIPAGSSLAPVGENEHHLFFDCPWSQKVWKEVQVQCGIRRDIKEADKEWKWILEQFKGNTLHNIVLQTAVTTTV</sequence>
<evidence type="ECO:0000313" key="2">
    <source>
        <dbReference type="EMBL" id="KAF5185736.1"/>
    </source>
</evidence>
<accession>A0A7J6VKS7</accession>
<dbReference type="GO" id="GO:0003964">
    <property type="term" value="F:RNA-directed DNA polymerase activity"/>
    <property type="evidence" value="ECO:0007669"/>
    <property type="project" value="UniProtKB-KW"/>
</dbReference>
<evidence type="ECO:0000259" key="1">
    <source>
        <dbReference type="Pfam" id="PF13966"/>
    </source>
</evidence>
<dbReference type="Pfam" id="PF13966">
    <property type="entry name" value="zf-RVT"/>
    <property type="match status" value="1"/>
</dbReference>
<proteinExistence type="predicted"/>
<dbReference type="EMBL" id="JABWDY010030300">
    <property type="protein sequence ID" value="KAF5185736.1"/>
    <property type="molecule type" value="Genomic_DNA"/>
</dbReference>
<dbReference type="InterPro" id="IPR026960">
    <property type="entry name" value="RVT-Znf"/>
</dbReference>
<reference evidence="2 3" key="1">
    <citation type="submission" date="2020-06" db="EMBL/GenBank/DDBJ databases">
        <title>Transcriptomic and genomic resources for Thalictrum thalictroides and T. hernandezii: Facilitating candidate gene discovery in an emerging model plant lineage.</title>
        <authorList>
            <person name="Arias T."/>
            <person name="Riano-Pachon D.M."/>
            <person name="Di Stilio V.S."/>
        </authorList>
    </citation>
    <scope>NUCLEOTIDE SEQUENCE [LARGE SCALE GENOMIC DNA]</scope>
    <source>
        <strain evidence="3">cv. WT478/WT964</strain>
        <tissue evidence="2">Leaves</tissue>
    </source>
</reference>
<feature type="domain" description="Reverse transcriptase zinc-binding" evidence="1">
    <location>
        <begin position="112"/>
        <end position="176"/>
    </location>
</feature>
<dbReference type="Proteomes" id="UP000554482">
    <property type="component" value="Unassembled WGS sequence"/>
</dbReference>
<comment type="caution">
    <text evidence="2">The sequence shown here is derived from an EMBL/GenBank/DDBJ whole genome shotgun (WGS) entry which is preliminary data.</text>
</comment>
<gene>
    <name evidence="2" type="ORF">FRX31_024677</name>
</gene>
<keyword evidence="2" id="KW-0808">Transferase</keyword>
<feature type="non-terminal residue" evidence="2">
    <location>
        <position position="301"/>
    </location>
</feature>
<dbReference type="AlphaFoldDB" id="A0A7J6VKS7"/>
<evidence type="ECO:0000313" key="3">
    <source>
        <dbReference type="Proteomes" id="UP000554482"/>
    </source>
</evidence>
<protein>
    <submittedName>
        <fullName evidence="2">RNA-directed DNA polymerase (Reverse transcriptase)-related family protein</fullName>
    </submittedName>
</protein>
<keyword evidence="3" id="KW-1185">Reference proteome</keyword>
<keyword evidence="2" id="KW-0548">Nucleotidyltransferase</keyword>
<organism evidence="2 3">
    <name type="scientific">Thalictrum thalictroides</name>
    <name type="common">Rue-anemone</name>
    <name type="synonym">Anemone thalictroides</name>
    <dbReference type="NCBI Taxonomy" id="46969"/>
    <lineage>
        <taxon>Eukaryota</taxon>
        <taxon>Viridiplantae</taxon>
        <taxon>Streptophyta</taxon>
        <taxon>Embryophyta</taxon>
        <taxon>Tracheophyta</taxon>
        <taxon>Spermatophyta</taxon>
        <taxon>Magnoliopsida</taxon>
        <taxon>Ranunculales</taxon>
        <taxon>Ranunculaceae</taxon>
        <taxon>Thalictroideae</taxon>
        <taxon>Thalictrum</taxon>
    </lineage>
</organism>